<comment type="similarity">
    <text evidence="1">Belongs to the FGGY kinase family.</text>
</comment>
<reference evidence="7" key="1">
    <citation type="submission" date="2016-08" db="EMBL/GenBank/DDBJ databases">
        <authorList>
            <person name="Varghese N."/>
            <person name="Submissions Spin"/>
        </authorList>
    </citation>
    <scope>NUCLEOTIDE SEQUENCE [LARGE SCALE GENOMIC DNA]</scope>
    <source>
        <strain evidence="7">HAMBI 2975</strain>
    </source>
</reference>
<dbReference type="Pfam" id="PF00370">
    <property type="entry name" value="FGGY_N"/>
    <property type="match status" value="1"/>
</dbReference>
<protein>
    <submittedName>
        <fullName evidence="6">FGGY-family pentulose kinase</fullName>
    </submittedName>
</protein>
<dbReference type="Gene3D" id="1.20.58.2240">
    <property type="match status" value="1"/>
</dbReference>
<feature type="domain" description="Carbohydrate kinase FGGY N-terminal" evidence="4">
    <location>
        <begin position="5"/>
        <end position="263"/>
    </location>
</feature>
<evidence type="ECO:0000313" key="6">
    <source>
        <dbReference type="EMBL" id="SCB07974.1"/>
    </source>
</evidence>
<dbReference type="NCBIfam" id="TIGR01315">
    <property type="entry name" value="5C_CHO_kinase"/>
    <property type="match status" value="1"/>
</dbReference>
<keyword evidence="7" id="KW-1185">Reference proteome</keyword>
<organism evidence="6 7">
    <name type="scientific">Rhizobium multihospitium</name>
    <dbReference type="NCBI Taxonomy" id="410764"/>
    <lineage>
        <taxon>Bacteria</taxon>
        <taxon>Pseudomonadati</taxon>
        <taxon>Pseudomonadota</taxon>
        <taxon>Alphaproteobacteria</taxon>
        <taxon>Hyphomicrobiales</taxon>
        <taxon>Rhizobiaceae</taxon>
        <taxon>Rhizobium/Agrobacterium group</taxon>
        <taxon>Rhizobium</taxon>
    </lineage>
</organism>
<dbReference type="Proteomes" id="UP000199101">
    <property type="component" value="Unassembled WGS sequence"/>
</dbReference>
<dbReference type="FunFam" id="3.30.420.40:FF:000101">
    <property type="entry name" value="FGGY carbohydrate kinase domain-containing protein"/>
    <property type="match status" value="1"/>
</dbReference>
<dbReference type="OrthoDB" id="9805576at2"/>
<evidence type="ECO:0000259" key="4">
    <source>
        <dbReference type="Pfam" id="PF00370"/>
    </source>
</evidence>
<accession>A0A1C3TXQ2</accession>
<dbReference type="Pfam" id="PF02782">
    <property type="entry name" value="FGGY_C"/>
    <property type="match status" value="1"/>
</dbReference>
<evidence type="ECO:0000313" key="7">
    <source>
        <dbReference type="Proteomes" id="UP000199101"/>
    </source>
</evidence>
<dbReference type="InterPro" id="IPR043129">
    <property type="entry name" value="ATPase_NBD"/>
</dbReference>
<keyword evidence="2" id="KW-0808">Transferase</keyword>
<evidence type="ECO:0000256" key="2">
    <source>
        <dbReference type="ARBA" id="ARBA00022679"/>
    </source>
</evidence>
<dbReference type="AlphaFoldDB" id="A0A1C3TXQ2"/>
<dbReference type="PANTHER" id="PTHR43435:SF4">
    <property type="entry name" value="FGGY CARBOHYDRATE KINASE DOMAIN-CONTAINING PROTEIN"/>
    <property type="match status" value="1"/>
</dbReference>
<evidence type="ECO:0000256" key="3">
    <source>
        <dbReference type="ARBA" id="ARBA00022777"/>
    </source>
</evidence>
<dbReference type="InterPro" id="IPR018484">
    <property type="entry name" value="FGGY_N"/>
</dbReference>
<proteinExistence type="inferred from homology"/>
<evidence type="ECO:0000259" key="5">
    <source>
        <dbReference type="Pfam" id="PF02782"/>
    </source>
</evidence>
<keyword evidence="3 6" id="KW-0418">Kinase</keyword>
<dbReference type="CDD" id="cd07782">
    <property type="entry name" value="ASKHA_NBD_FGGY_D-RBK"/>
    <property type="match status" value="1"/>
</dbReference>
<feature type="domain" description="Carbohydrate kinase FGGY C-terminal" evidence="5">
    <location>
        <begin position="280"/>
        <end position="488"/>
    </location>
</feature>
<dbReference type="SUPFAM" id="SSF53067">
    <property type="entry name" value="Actin-like ATPase domain"/>
    <property type="match status" value="2"/>
</dbReference>
<dbReference type="EMBL" id="FMAG01000001">
    <property type="protein sequence ID" value="SCB07974.1"/>
    <property type="molecule type" value="Genomic_DNA"/>
</dbReference>
<dbReference type="STRING" id="410764.GA0061103_1163"/>
<dbReference type="GO" id="GO:0019150">
    <property type="term" value="F:D-ribulokinase activity"/>
    <property type="evidence" value="ECO:0007669"/>
    <property type="project" value="TreeGrafter"/>
</dbReference>
<name>A0A1C3TXQ2_9HYPH</name>
<dbReference type="PANTHER" id="PTHR43435">
    <property type="entry name" value="RIBULOKINASE"/>
    <property type="match status" value="1"/>
</dbReference>
<evidence type="ECO:0000256" key="1">
    <source>
        <dbReference type="ARBA" id="ARBA00009156"/>
    </source>
</evidence>
<dbReference type="GO" id="GO:0019321">
    <property type="term" value="P:pentose metabolic process"/>
    <property type="evidence" value="ECO:0007669"/>
    <property type="project" value="TreeGrafter"/>
</dbReference>
<dbReference type="InterPro" id="IPR000577">
    <property type="entry name" value="Carb_kinase_FGGY"/>
</dbReference>
<gene>
    <name evidence="6" type="ORF">GA0061103_1163</name>
</gene>
<dbReference type="InterPro" id="IPR018485">
    <property type="entry name" value="FGGY_C"/>
</dbReference>
<dbReference type="InterPro" id="IPR006003">
    <property type="entry name" value="FGGY_RbtK-like"/>
</dbReference>
<dbReference type="PIRSF" id="PIRSF000538">
    <property type="entry name" value="GlpK"/>
    <property type="match status" value="1"/>
</dbReference>
<sequence length="543" mass="56774">MTTPYFIGIDVGTGSARAGVFDAYGHMLAAAKRPITIWHEAGSIVEQSSEQIWKAVCDSVKEAVATAKIAAADVAGIGFDATCSLVAVKADGQPVAVGPSGDADRNIIVWMDHRAAGEAAEINAGNHAVLRYVGGRISPEMETPKLLWLKRNLPQSFAAADHFFDLADYLTWRATGSLQRSVCTVTCKWTYLAHEKCWDAEYFKNIGLGELADEGFARIGTEIVEPGTALGEGLNETAAHDLGLAISTPVGASLIDAHAGGVGTLGGQGEDGKADVRNRLAYIFGTSACSMASSEGAVFVDGVWGPYYSAMVLGLWLTEGGQSAAGAAIDHLVTMHPATGEAREKAKAEGLSLVAWLDRQAMKTSSNVSDAVKLAHSIQVVPEFLGNRSPYADPDARAVISGLGLETGVDDLVSLYVAGLCGIGYGLKQLLEKLAQDGIACDLIIASGGAAQSGLVRQLLADTTGRPVAVADTEEPVLLGAAMLGATAGRHCGSLVEAMATMSRLAKRFQPADGAVEALHARRYEAFELLQSADRSIRALMAS</sequence>
<dbReference type="GO" id="GO:0005737">
    <property type="term" value="C:cytoplasm"/>
    <property type="evidence" value="ECO:0007669"/>
    <property type="project" value="TreeGrafter"/>
</dbReference>
<dbReference type="RefSeq" id="WP_092706145.1">
    <property type="nucleotide sequence ID" value="NZ_FMAG01000001.1"/>
</dbReference>
<dbReference type="Gene3D" id="3.30.420.40">
    <property type="match status" value="1"/>
</dbReference>